<comment type="caution">
    <text evidence="4">The sequence shown here is derived from an EMBL/GenBank/DDBJ whole genome shotgun (WGS) entry which is preliminary data.</text>
</comment>
<dbReference type="RefSeq" id="WP_253062404.1">
    <property type="nucleotide sequence ID" value="NZ_JAMXWM010000013.1"/>
</dbReference>
<keyword evidence="3" id="KW-0460">Magnesium</keyword>
<accession>A0ABW5S1H4</accession>
<dbReference type="SFLD" id="SFLDS00003">
    <property type="entry name" value="Haloacid_Dehalogenase"/>
    <property type="match status" value="1"/>
</dbReference>
<dbReference type="InterPro" id="IPR006439">
    <property type="entry name" value="HAD-SF_hydro_IA"/>
</dbReference>
<evidence type="ECO:0000313" key="4">
    <source>
        <dbReference type="EMBL" id="MFD2693636.1"/>
    </source>
</evidence>
<proteinExistence type="predicted"/>
<dbReference type="InterPro" id="IPR036412">
    <property type="entry name" value="HAD-like_sf"/>
</dbReference>
<keyword evidence="5" id="KW-1185">Reference proteome</keyword>
<dbReference type="Pfam" id="PF13419">
    <property type="entry name" value="HAD_2"/>
    <property type="match status" value="1"/>
</dbReference>
<evidence type="ECO:0000313" key="5">
    <source>
        <dbReference type="Proteomes" id="UP001597399"/>
    </source>
</evidence>
<dbReference type="SUPFAM" id="SSF56784">
    <property type="entry name" value="HAD-like"/>
    <property type="match status" value="1"/>
</dbReference>
<dbReference type="InterPro" id="IPR023214">
    <property type="entry name" value="HAD_sf"/>
</dbReference>
<name>A0ABW5S1H4_9BACL</name>
<comment type="cofactor">
    <cofactor evidence="1">
        <name>Mg(2+)</name>
        <dbReference type="ChEBI" id="CHEBI:18420"/>
    </cofactor>
</comment>
<protein>
    <submittedName>
        <fullName evidence="4">HAD family hydrolase</fullName>
        <ecNumber evidence="4">3.1.3.-</ecNumber>
    </submittedName>
</protein>
<organism evidence="4 5">
    <name type="scientific">Sporolactobacillus shoreicorticis</name>
    <dbReference type="NCBI Taxonomy" id="1923877"/>
    <lineage>
        <taxon>Bacteria</taxon>
        <taxon>Bacillati</taxon>
        <taxon>Bacillota</taxon>
        <taxon>Bacilli</taxon>
        <taxon>Bacillales</taxon>
        <taxon>Sporolactobacillaceae</taxon>
        <taxon>Sporolactobacillus</taxon>
    </lineage>
</organism>
<dbReference type="SFLD" id="SFLDG01129">
    <property type="entry name" value="C1.5:_HAD__Beta-PGM__Phosphata"/>
    <property type="match status" value="1"/>
</dbReference>
<dbReference type="Gene3D" id="3.40.50.1000">
    <property type="entry name" value="HAD superfamily/HAD-like"/>
    <property type="match status" value="1"/>
</dbReference>
<evidence type="ECO:0000256" key="3">
    <source>
        <dbReference type="ARBA" id="ARBA00022842"/>
    </source>
</evidence>
<dbReference type="PANTHER" id="PTHR46470">
    <property type="entry name" value="N-ACYLNEURAMINATE-9-PHOSPHATASE"/>
    <property type="match status" value="1"/>
</dbReference>
<dbReference type="InterPro" id="IPR041492">
    <property type="entry name" value="HAD_2"/>
</dbReference>
<dbReference type="NCBIfam" id="TIGR01549">
    <property type="entry name" value="HAD-SF-IA-v1"/>
    <property type="match status" value="1"/>
</dbReference>
<evidence type="ECO:0000256" key="1">
    <source>
        <dbReference type="ARBA" id="ARBA00001946"/>
    </source>
</evidence>
<evidence type="ECO:0000256" key="2">
    <source>
        <dbReference type="ARBA" id="ARBA00022801"/>
    </source>
</evidence>
<dbReference type="InterPro" id="IPR051400">
    <property type="entry name" value="HAD-like_hydrolase"/>
</dbReference>
<keyword evidence="2 4" id="KW-0378">Hydrolase</keyword>
<dbReference type="Gene3D" id="1.10.150.520">
    <property type="match status" value="1"/>
</dbReference>
<dbReference type="EC" id="3.1.3.-" evidence="4"/>
<reference evidence="5" key="1">
    <citation type="journal article" date="2019" name="Int. J. Syst. Evol. Microbiol.">
        <title>The Global Catalogue of Microorganisms (GCM) 10K type strain sequencing project: providing services to taxonomists for standard genome sequencing and annotation.</title>
        <authorList>
            <consortium name="The Broad Institute Genomics Platform"/>
            <consortium name="The Broad Institute Genome Sequencing Center for Infectious Disease"/>
            <person name="Wu L."/>
            <person name="Ma J."/>
        </authorList>
    </citation>
    <scope>NUCLEOTIDE SEQUENCE [LARGE SCALE GENOMIC DNA]</scope>
    <source>
        <strain evidence="5">TISTR 2466</strain>
    </source>
</reference>
<dbReference type="GO" id="GO:0016787">
    <property type="term" value="F:hydrolase activity"/>
    <property type="evidence" value="ECO:0007669"/>
    <property type="project" value="UniProtKB-KW"/>
</dbReference>
<dbReference type="Proteomes" id="UP001597399">
    <property type="component" value="Unassembled WGS sequence"/>
</dbReference>
<sequence length="222" mass="25389">MKTKRWIFFDLGSTLIDESAQEESIVHVMSDALSALGFPCSAEHIRHLRENACRSYQHTVNDVLPSLVQTKEQYEFVRSKVVYLPEQEFLYPNVIEVLSDLSANFNLGIIANQSEDAQERMKKLNIHRYFSVFALSSELSVKKPDLRIFTYALERAGSMPNEAYMVGDRLDFDIYPANKLGMKTIRVLQGMACLQQPRNSDYAPMMTIQAIDDLSLKLREAP</sequence>
<dbReference type="EMBL" id="JBHUMQ010000018">
    <property type="protein sequence ID" value="MFD2693636.1"/>
    <property type="molecule type" value="Genomic_DNA"/>
</dbReference>
<gene>
    <name evidence="4" type="ORF">ACFSUE_08355</name>
</gene>